<dbReference type="PROSITE" id="PS51742">
    <property type="entry name" value="PPC"/>
    <property type="match status" value="1"/>
</dbReference>
<dbReference type="GO" id="GO:0005634">
    <property type="term" value="C:nucleus"/>
    <property type="evidence" value="ECO:0007669"/>
    <property type="project" value="TreeGrafter"/>
</dbReference>
<dbReference type="PANTHER" id="PTHR31100">
    <property type="entry name" value="AT-HOOK MOTIF NUCLEAR-LOCALIZED PROTEIN 15"/>
    <property type="match status" value="1"/>
</dbReference>
<sequence>MMKGEYREHEEEDDDDVTQRHFHHHNIPTNSTPQMFSDFHPRPKFLSPPHFLSPHHPYHPPPPPHPLPLSETTPLKQPPPPPSKKPRNTPTSSEDAGTIELSRRPRGRPPGSKNKPKPVVVLTREPDPNMSPYILELPNGSDIIDSLTRFTRRRGHSLCVMNATGAVANVTLKQPSVPTTPSHGTVTFHGRYDVLSLSGVILVTQTVPLNRISNEFAISLAGPQGQIIGGKVAGRLICSATVYVVATSFDNPSFCRLPLEEVEIGNNHGGDGGQSSSPVSQDGGGDGGGGAHVGMYNSSNEVMWGNNSSGSRPPQPNY</sequence>
<accession>A0AAW1M2K2</accession>
<comment type="caution">
    <text evidence="6">The sequence shown here is derived from an EMBL/GenBank/DDBJ whole genome shotgun (WGS) entry which is preliminary data.</text>
</comment>
<feature type="compositionally biased region" description="Gly residues" evidence="4">
    <location>
        <begin position="282"/>
        <end position="292"/>
    </location>
</feature>
<dbReference type="PANTHER" id="PTHR31100:SF69">
    <property type="entry name" value="AT-HOOK MOTIF NUCLEAR-LOCALIZED PROTEIN 17-RELATED"/>
    <property type="match status" value="1"/>
</dbReference>
<gene>
    <name evidence="6" type="ORF">RND81_03G236600</name>
</gene>
<keyword evidence="2" id="KW-0238">DNA-binding</keyword>
<proteinExistence type="predicted"/>
<keyword evidence="7" id="KW-1185">Reference proteome</keyword>
<name>A0AAW1M2K2_SAPOF</name>
<dbReference type="SUPFAM" id="SSF117856">
    <property type="entry name" value="AF0104/ALDC/Ptd012-like"/>
    <property type="match status" value="1"/>
</dbReference>
<dbReference type="CDD" id="cd11378">
    <property type="entry name" value="DUF296"/>
    <property type="match status" value="1"/>
</dbReference>
<evidence type="ECO:0000313" key="6">
    <source>
        <dbReference type="EMBL" id="KAK9743403.1"/>
    </source>
</evidence>
<dbReference type="Pfam" id="PF03479">
    <property type="entry name" value="PCC"/>
    <property type="match status" value="1"/>
</dbReference>
<keyword evidence="3" id="KW-0804">Transcription</keyword>
<dbReference type="EMBL" id="JBDFQZ010000003">
    <property type="protein sequence ID" value="KAK9743403.1"/>
    <property type="molecule type" value="Genomic_DNA"/>
</dbReference>
<protein>
    <recommendedName>
        <fullName evidence="5">PPC domain-containing protein</fullName>
    </recommendedName>
</protein>
<dbReference type="Gene3D" id="3.30.1330.80">
    <property type="entry name" value="Hypothetical protein, similar to alpha- acetolactate decarboxylase, domain 2"/>
    <property type="match status" value="1"/>
</dbReference>
<dbReference type="InterPro" id="IPR005175">
    <property type="entry name" value="PPC_dom"/>
</dbReference>
<dbReference type="InterPro" id="IPR014476">
    <property type="entry name" value="AHL15-29"/>
</dbReference>
<evidence type="ECO:0000256" key="3">
    <source>
        <dbReference type="ARBA" id="ARBA00023163"/>
    </source>
</evidence>
<evidence type="ECO:0000256" key="1">
    <source>
        <dbReference type="ARBA" id="ARBA00023015"/>
    </source>
</evidence>
<evidence type="ECO:0000313" key="7">
    <source>
        <dbReference type="Proteomes" id="UP001443914"/>
    </source>
</evidence>
<dbReference type="Proteomes" id="UP001443914">
    <property type="component" value="Unassembled WGS sequence"/>
</dbReference>
<evidence type="ECO:0000259" key="5">
    <source>
        <dbReference type="PROSITE" id="PS51742"/>
    </source>
</evidence>
<dbReference type="GO" id="GO:0003700">
    <property type="term" value="F:DNA-binding transcription factor activity"/>
    <property type="evidence" value="ECO:0007669"/>
    <property type="project" value="TreeGrafter"/>
</dbReference>
<feature type="region of interest" description="Disordered" evidence="4">
    <location>
        <begin position="265"/>
        <end position="318"/>
    </location>
</feature>
<keyword evidence="1" id="KW-0805">Transcription regulation</keyword>
<dbReference type="GO" id="GO:0003680">
    <property type="term" value="F:minor groove of adenine-thymine-rich DNA binding"/>
    <property type="evidence" value="ECO:0007669"/>
    <property type="project" value="InterPro"/>
</dbReference>
<feature type="compositionally biased region" description="Polar residues" evidence="4">
    <location>
        <begin position="296"/>
        <end position="312"/>
    </location>
</feature>
<feature type="region of interest" description="Disordered" evidence="4">
    <location>
        <begin position="1"/>
        <end position="125"/>
    </location>
</feature>
<evidence type="ECO:0000256" key="4">
    <source>
        <dbReference type="SAM" id="MobiDB-lite"/>
    </source>
</evidence>
<reference evidence="6" key="1">
    <citation type="submission" date="2024-03" db="EMBL/GenBank/DDBJ databases">
        <title>WGS assembly of Saponaria officinalis var. Norfolk2.</title>
        <authorList>
            <person name="Jenkins J."/>
            <person name="Shu S."/>
            <person name="Grimwood J."/>
            <person name="Barry K."/>
            <person name="Goodstein D."/>
            <person name="Schmutz J."/>
            <person name="Leebens-Mack J."/>
            <person name="Osbourn A."/>
        </authorList>
    </citation>
    <scope>NUCLEOTIDE SEQUENCE [LARGE SCALE GENOMIC DNA]</scope>
    <source>
        <strain evidence="6">JIC</strain>
    </source>
</reference>
<evidence type="ECO:0000256" key="2">
    <source>
        <dbReference type="ARBA" id="ARBA00023125"/>
    </source>
</evidence>
<organism evidence="6 7">
    <name type="scientific">Saponaria officinalis</name>
    <name type="common">Common soapwort</name>
    <name type="synonym">Lychnis saponaria</name>
    <dbReference type="NCBI Taxonomy" id="3572"/>
    <lineage>
        <taxon>Eukaryota</taxon>
        <taxon>Viridiplantae</taxon>
        <taxon>Streptophyta</taxon>
        <taxon>Embryophyta</taxon>
        <taxon>Tracheophyta</taxon>
        <taxon>Spermatophyta</taxon>
        <taxon>Magnoliopsida</taxon>
        <taxon>eudicotyledons</taxon>
        <taxon>Gunneridae</taxon>
        <taxon>Pentapetalae</taxon>
        <taxon>Caryophyllales</taxon>
        <taxon>Caryophyllaceae</taxon>
        <taxon>Caryophylleae</taxon>
        <taxon>Saponaria</taxon>
    </lineage>
</organism>
<feature type="domain" description="PPC" evidence="5">
    <location>
        <begin position="127"/>
        <end position="270"/>
    </location>
</feature>
<dbReference type="AlphaFoldDB" id="A0AAW1M2K2"/>